<dbReference type="EMBL" id="GG662548">
    <property type="protein sequence ID" value="EAS01941.3"/>
    <property type="molecule type" value="Genomic_DNA"/>
</dbReference>
<dbReference type="AlphaFoldDB" id="I7LWI3"/>
<dbReference type="InParanoid" id="I7LWI3"/>
<protein>
    <submittedName>
        <fullName evidence="1">Uncharacterized protein</fullName>
    </submittedName>
</protein>
<evidence type="ECO:0000313" key="1">
    <source>
        <dbReference type="EMBL" id="EAS01941.3"/>
    </source>
</evidence>
<name>I7LWI3_TETTS</name>
<organism evidence="1 2">
    <name type="scientific">Tetrahymena thermophila (strain SB210)</name>
    <dbReference type="NCBI Taxonomy" id="312017"/>
    <lineage>
        <taxon>Eukaryota</taxon>
        <taxon>Sar</taxon>
        <taxon>Alveolata</taxon>
        <taxon>Ciliophora</taxon>
        <taxon>Intramacronucleata</taxon>
        <taxon>Oligohymenophorea</taxon>
        <taxon>Hymenostomatida</taxon>
        <taxon>Tetrahymenina</taxon>
        <taxon>Tetrahymenidae</taxon>
        <taxon>Tetrahymena</taxon>
    </lineage>
</organism>
<reference evidence="2" key="1">
    <citation type="journal article" date="2006" name="PLoS Biol.">
        <title>Macronuclear genome sequence of the ciliate Tetrahymena thermophila, a model eukaryote.</title>
        <authorList>
            <person name="Eisen J.A."/>
            <person name="Coyne R.S."/>
            <person name="Wu M."/>
            <person name="Wu D."/>
            <person name="Thiagarajan M."/>
            <person name="Wortman J.R."/>
            <person name="Badger J.H."/>
            <person name="Ren Q."/>
            <person name="Amedeo P."/>
            <person name="Jones K.M."/>
            <person name="Tallon L.J."/>
            <person name="Delcher A.L."/>
            <person name="Salzberg S.L."/>
            <person name="Silva J.C."/>
            <person name="Haas B.J."/>
            <person name="Majoros W.H."/>
            <person name="Farzad M."/>
            <person name="Carlton J.M."/>
            <person name="Smith R.K. Jr."/>
            <person name="Garg J."/>
            <person name="Pearlman R.E."/>
            <person name="Karrer K.M."/>
            <person name="Sun L."/>
            <person name="Manning G."/>
            <person name="Elde N.C."/>
            <person name="Turkewitz A.P."/>
            <person name="Asai D.J."/>
            <person name="Wilkes D.E."/>
            <person name="Wang Y."/>
            <person name="Cai H."/>
            <person name="Collins K."/>
            <person name="Stewart B.A."/>
            <person name="Lee S.R."/>
            <person name="Wilamowska K."/>
            <person name="Weinberg Z."/>
            <person name="Ruzzo W.L."/>
            <person name="Wloga D."/>
            <person name="Gaertig J."/>
            <person name="Frankel J."/>
            <person name="Tsao C.-C."/>
            <person name="Gorovsky M.A."/>
            <person name="Keeling P.J."/>
            <person name="Waller R.F."/>
            <person name="Patron N.J."/>
            <person name="Cherry J.M."/>
            <person name="Stover N.A."/>
            <person name="Krieger C.J."/>
            <person name="del Toro C."/>
            <person name="Ryder H.F."/>
            <person name="Williamson S.C."/>
            <person name="Barbeau R.A."/>
            <person name="Hamilton E.P."/>
            <person name="Orias E."/>
        </authorList>
    </citation>
    <scope>NUCLEOTIDE SEQUENCE [LARGE SCALE GENOMIC DNA]</scope>
    <source>
        <strain evidence="2">SB210</strain>
    </source>
</reference>
<dbReference type="HOGENOM" id="CLU_706948_0_0_1"/>
<proteinExistence type="predicted"/>
<dbReference type="GeneID" id="7838154"/>
<evidence type="ECO:0000313" key="2">
    <source>
        <dbReference type="Proteomes" id="UP000009168"/>
    </source>
</evidence>
<keyword evidence="2" id="KW-1185">Reference proteome</keyword>
<accession>I7LWI3</accession>
<dbReference type="Proteomes" id="UP000009168">
    <property type="component" value="Unassembled WGS sequence"/>
</dbReference>
<gene>
    <name evidence="1" type="ORF">TTHERM_00499280</name>
</gene>
<sequence length="391" mass="46717">MDNRAKDLPSFIKYLFKQNRSLQFIKKNLHSIELKAQHHLRIVDKTNSEKPSIEIRCQKSKCSFKISFNKKNKIFQLSNINLKHGHPESNPYFELDHLKKLIEKQSSYIFQEYFVSRINHEQRSLQLLRPCLILEDLKTKNIFALNSIHQNKKYKVQLKKKFDNTIQNLRKEFKQLYPNIQCIEDSFQIDRQNKSNNQKPYYNSQLICQDESSYSVCQCSIDQQEDSYSENTTLINKEEDSEYSQLSEQTFRQHSCNQLSQTEPQQIEQINSQRDLIYSSCQSQMLMEKPLKANEQSQLSNTNIKENTFNQKIKNSSIQFNNQLIQQRIEQQQNTNDQKSIKQNTFEYETIIINNSKIILNHNNKEQLKQNQRSSSPFGYFDWIQQNNRYY</sequence>
<dbReference type="KEGG" id="tet:TTHERM_00499280"/>
<dbReference type="RefSeq" id="XP_001022186.3">
    <property type="nucleotide sequence ID" value="XM_001022186.4"/>
</dbReference>